<dbReference type="Gene3D" id="3.30.1520.10">
    <property type="entry name" value="Phox-like domain"/>
    <property type="match status" value="1"/>
</dbReference>
<proteinExistence type="predicted"/>
<evidence type="ECO:0000313" key="1">
    <source>
        <dbReference type="EMBL" id="CAH3015471.1"/>
    </source>
</evidence>
<gene>
    <name evidence="1" type="ORF">PEVE_00017471</name>
</gene>
<dbReference type="EMBL" id="CALNXI010000024">
    <property type="protein sequence ID" value="CAH3015471.1"/>
    <property type="molecule type" value="Genomic_DNA"/>
</dbReference>
<comment type="caution">
    <text evidence="1">The sequence shown here is derived from an EMBL/GenBank/DDBJ whole genome shotgun (WGS) entry which is preliminary data.</text>
</comment>
<reference evidence="1 2" key="1">
    <citation type="submission" date="2022-05" db="EMBL/GenBank/DDBJ databases">
        <authorList>
            <consortium name="Genoscope - CEA"/>
            <person name="William W."/>
        </authorList>
    </citation>
    <scope>NUCLEOTIDE SEQUENCE [LARGE SCALE GENOMIC DNA]</scope>
</reference>
<accession>A0ABN8LIK2</accession>
<keyword evidence="2" id="KW-1185">Reference proteome</keyword>
<organism evidence="1 2">
    <name type="scientific">Porites evermanni</name>
    <dbReference type="NCBI Taxonomy" id="104178"/>
    <lineage>
        <taxon>Eukaryota</taxon>
        <taxon>Metazoa</taxon>
        <taxon>Cnidaria</taxon>
        <taxon>Anthozoa</taxon>
        <taxon>Hexacorallia</taxon>
        <taxon>Scleractinia</taxon>
        <taxon>Fungiina</taxon>
        <taxon>Poritidae</taxon>
        <taxon>Porites</taxon>
    </lineage>
</organism>
<sequence length="127" mass="15015">MEQAMRHMRSQFCTLTGAKWRFEKHIKSLLNCSTVYNLLKREGGYSKKTAKSLVKTLPELNNYFSQSLFKEDDLKKIERLENFIKELLILPAVVRNSESVNKFFNAFMEKPVKCERTEKEEELKKNC</sequence>
<evidence type="ECO:0000313" key="2">
    <source>
        <dbReference type="Proteomes" id="UP001159427"/>
    </source>
</evidence>
<protein>
    <submittedName>
        <fullName evidence="1">Uncharacterized protein</fullName>
    </submittedName>
</protein>
<dbReference type="Proteomes" id="UP001159427">
    <property type="component" value="Unassembled WGS sequence"/>
</dbReference>
<dbReference type="InterPro" id="IPR036871">
    <property type="entry name" value="PX_dom_sf"/>
</dbReference>
<name>A0ABN8LIK2_9CNID</name>